<dbReference type="EMBL" id="CM042057">
    <property type="protein sequence ID" value="KAI3692206.1"/>
    <property type="molecule type" value="Genomic_DNA"/>
</dbReference>
<dbReference type="Proteomes" id="UP001055879">
    <property type="component" value="Linkage Group LG11"/>
</dbReference>
<reference evidence="1 2" key="2">
    <citation type="journal article" date="2022" name="Mol. Ecol. Resour.">
        <title>The genomes of chicory, endive, great burdock and yacon provide insights into Asteraceae paleo-polyploidization history and plant inulin production.</title>
        <authorList>
            <person name="Fan W."/>
            <person name="Wang S."/>
            <person name="Wang H."/>
            <person name="Wang A."/>
            <person name="Jiang F."/>
            <person name="Liu H."/>
            <person name="Zhao H."/>
            <person name="Xu D."/>
            <person name="Zhang Y."/>
        </authorList>
    </citation>
    <scope>NUCLEOTIDE SEQUENCE [LARGE SCALE GENOMIC DNA]</scope>
    <source>
        <strain evidence="2">cv. Niubang</strain>
    </source>
</reference>
<comment type="caution">
    <text evidence="1">The sequence shown here is derived from an EMBL/GenBank/DDBJ whole genome shotgun (WGS) entry which is preliminary data.</text>
</comment>
<proteinExistence type="predicted"/>
<reference evidence="2" key="1">
    <citation type="journal article" date="2022" name="Mol. Ecol. Resour.">
        <title>The genomes of chicory, endive, great burdock and yacon provide insights into Asteraceae palaeo-polyploidization history and plant inulin production.</title>
        <authorList>
            <person name="Fan W."/>
            <person name="Wang S."/>
            <person name="Wang H."/>
            <person name="Wang A."/>
            <person name="Jiang F."/>
            <person name="Liu H."/>
            <person name="Zhao H."/>
            <person name="Xu D."/>
            <person name="Zhang Y."/>
        </authorList>
    </citation>
    <scope>NUCLEOTIDE SEQUENCE [LARGE SCALE GENOMIC DNA]</scope>
    <source>
        <strain evidence="2">cv. Niubang</strain>
    </source>
</reference>
<evidence type="ECO:0000313" key="2">
    <source>
        <dbReference type="Proteomes" id="UP001055879"/>
    </source>
</evidence>
<sequence length="144" mass="16375">MDLFCKCFLLHLSGKILVSCHAHPLYDPWVSFVTDTYSKIKTWNCYKTDDVQITSVQSFAIQSFNEGRCIYQLLKLYWKIANGSVIGRNGNVIAIKTKWIELQLQHYGLLLLFKFSDNYGVDGIMEDEGGILAYDGCLPEAYSG</sequence>
<protein>
    <submittedName>
        <fullName evidence="1">Uncharacterized protein</fullName>
    </submittedName>
</protein>
<organism evidence="1 2">
    <name type="scientific">Arctium lappa</name>
    <name type="common">Greater burdock</name>
    <name type="synonym">Lappa major</name>
    <dbReference type="NCBI Taxonomy" id="4217"/>
    <lineage>
        <taxon>Eukaryota</taxon>
        <taxon>Viridiplantae</taxon>
        <taxon>Streptophyta</taxon>
        <taxon>Embryophyta</taxon>
        <taxon>Tracheophyta</taxon>
        <taxon>Spermatophyta</taxon>
        <taxon>Magnoliopsida</taxon>
        <taxon>eudicotyledons</taxon>
        <taxon>Gunneridae</taxon>
        <taxon>Pentapetalae</taxon>
        <taxon>asterids</taxon>
        <taxon>campanulids</taxon>
        <taxon>Asterales</taxon>
        <taxon>Asteraceae</taxon>
        <taxon>Carduoideae</taxon>
        <taxon>Cardueae</taxon>
        <taxon>Arctiinae</taxon>
        <taxon>Arctium</taxon>
    </lineage>
</organism>
<keyword evidence="2" id="KW-1185">Reference proteome</keyword>
<name>A0ACB8Z413_ARCLA</name>
<accession>A0ACB8Z413</accession>
<gene>
    <name evidence="1" type="ORF">L6452_32017</name>
</gene>
<evidence type="ECO:0000313" key="1">
    <source>
        <dbReference type="EMBL" id="KAI3692206.1"/>
    </source>
</evidence>